<feature type="compositionally biased region" description="Low complexity" evidence="1">
    <location>
        <begin position="92"/>
        <end position="107"/>
    </location>
</feature>
<feature type="region of interest" description="Disordered" evidence="1">
    <location>
        <begin position="69"/>
        <end position="158"/>
    </location>
</feature>
<feature type="region of interest" description="Disordered" evidence="1">
    <location>
        <begin position="1"/>
        <end position="56"/>
    </location>
</feature>
<dbReference type="AlphaFoldDB" id="A0A7S1Q361"/>
<feature type="compositionally biased region" description="Low complexity" evidence="1">
    <location>
        <begin position="136"/>
        <end position="150"/>
    </location>
</feature>
<feature type="compositionally biased region" description="Polar residues" evidence="1">
    <location>
        <begin position="120"/>
        <end position="135"/>
    </location>
</feature>
<sequence>MSHHSEAESCSAAPCGTCNRPSAAAGGAPPEQNHPRRLRLPPGALDASGATSFELPSFNASTSATATLQSTVRAAPGAPPDPSCAMEGGRGEAAAADSPAHAAGHPPATRPLGRLPGFSFESTGSPVSVLSSISTPRASNPAPAPNAQPATLQNFGAA</sequence>
<evidence type="ECO:0000313" key="2">
    <source>
        <dbReference type="EMBL" id="CAD9113683.1"/>
    </source>
</evidence>
<gene>
    <name evidence="2" type="ORF">NDES1114_LOCUS13528</name>
</gene>
<protein>
    <submittedName>
        <fullName evidence="2">Uncharacterized protein</fullName>
    </submittedName>
</protein>
<name>A0A7S1Q361_NEODS</name>
<evidence type="ECO:0000256" key="1">
    <source>
        <dbReference type="SAM" id="MobiDB-lite"/>
    </source>
</evidence>
<reference evidence="2" key="1">
    <citation type="submission" date="2021-01" db="EMBL/GenBank/DDBJ databases">
        <authorList>
            <person name="Corre E."/>
            <person name="Pelletier E."/>
            <person name="Niang G."/>
            <person name="Scheremetjew M."/>
            <person name="Finn R."/>
            <person name="Kale V."/>
            <person name="Holt S."/>
            <person name="Cochrane G."/>
            <person name="Meng A."/>
            <person name="Brown T."/>
            <person name="Cohen L."/>
        </authorList>
    </citation>
    <scope>NUCLEOTIDE SEQUENCE</scope>
    <source>
        <strain evidence="2">CCAP 1951/1</strain>
    </source>
</reference>
<accession>A0A7S1Q361</accession>
<dbReference type="EMBL" id="HBGF01020438">
    <property type="protein sequence ID" value="CAD9113683.1"/>
    <property type="molecule type" value="Transcribed_RNA"/>
</dbReference>
<proteinExistence type="predicted"/>
<organism evidence="2">
    <name type="scientific">Neobodo designis</name>
    <name type="common">Flagellated protozoan</name>
    <name type="synonym">Bodo designis</name>
    <dbReference type="NCBI Taxonomy" id="312471"/>
    <lineage>
        <taxon>Eukaryota</taxon>
        <taxon>Discoba</taxon>
        <taxon>Euglenozoa</taxon>
        <taxon>Kinetoplastea</taxon>
        <taxon>Metakinetoplastina</taxon>
        <taxon>Neobodonida</taxon>
        <taxon>Neobodo</taxon>
    </lineage>
</organism>